<keyword evidence="1" id="KW-0560">Oxidoreductase</keyword>
<accession>A0A1B6NW95</accession>
<dbReference type="GO" id="GO:0004350">
    <property type="term" value="F:glutamate-5-semialdehyde dehydrogenase activity"/>
    <property type="evidence" value="ECO:0007669"/>
    <property type="project" value="UniProtKB-EC"/>
</dbReference>
<dbReference type="EC" id="1.2.1.41" evidence="1"/>
<protein>
    <submittedName>
        <fullName evidence="1">Gamma-glutamyl phosphate reductase (GPR)</fullName>
        <ecNumber evidence="1">1.2.1.41</ecNumber>
    </submittedName>
</protein>
<evidence type="ECO:0000313" key="1">
    <source>
        <dbReference type="EMBL" id="KTF07653.1"/>
    </source>
</evidence>
<proteinExistence type="predicted"/>
<dbReference type="InterPro" id="IPR016161">
    <property type="entry name" value="Ald_DH/histidinol_DH"/>
</dbReference>
<dbReference type="SUPFAM" id="SSF53720">
    <property type="entry name" value="ALDH-like"/>
    <property type="match status" value="1"/>
</dbReference>
<gene>
    <name evidence="1" type="primary">proA</name>
    <name evidence="1" type="ORF">MGSAQ_000850</name>
</gene>
<reference evidence="1" key="1">
    <citation type="submission" date="2013-11" db="EMBL/GenBank/DDBJ databases">
        <title>Microbial diversity, functional groups and degradation webs in Northern and Southern Mediterranean and Red Sea marine crude oil polluted sites.</title>
        <authorList>
            <person name="Daffonchio D."/>
            <person name="Mapelli F."/>
            <person name="Ferrer M."/>
            <person name="Richter M."/>
            <person name="Cherif A."/>
            <person name="Malkawi H.I."/>
            <person name="Yakimov M.M."/>
            <person name="Abdel-Fattah Y.R."/>
            <person name="Blaghen M."/>
            <person name="Golyshin P.N."/>
            <person name="Kalogerakis N."/>
            <person name="Boon N."/>
            <person name="Magagnini M."/>
            <person name="Fava F."/>
        </authorList>
    </citation>
    <scope>NUCLEOTIDE SEQUENCE</scope>
</reference>
<dbReference type="AlphaFoldDB" id="A0A1B6NW95"/>
<dbReference type="InterPro" id="IPR016162">
    <property type="entry name" value="Ald_DH_N"/>
</dbReference>
<name>A0A1B6NW95_9ZZZZ</name>
<dbReference type="EMBL" id="AYSL01000411">
    <property type="protein sequence ID" value="KTF07653.1"/>
    <property type="molecule type" value="Genomic_DNA"/>
</dbReference>
<comment type="caution">
    <text evidence="1">The sequence shown here is derived from an EMBL/GenBank/DDBJ whole genome shotgun (WGS) entry which is preliminary data.</text>
</comment>
<sequence length="86" mass="9062">MTDMATAQTLIDGLGKAARKAAVELAQAPAPAKRAALMGAADAVIARTDDILAANEQDLQFGRDKGLSDAMMDRLRLDPQRLQAIA</sequence>
<feature type="non-terminal residue" evidence="1">
    <location>
        <position position="86"/>
    </location>
</feature>
<organism evidence="1">
    <name type="scientific">marine sediment metagenome</name>
    <dbReference type="NCBI Taxonomy" id="412755"/>
    <lineage>
        <taxon>unclassified sequences</taxon>
        <taxon>metagenomes</taxon>
        <taxon>ecological metagenomes</taxon>
    </lineage>
</organism>
<dbReference type="Gene3D" id="3.40.605.10">
    <property type="entry name" value="Aldehyde Dehydrogenase, Chain A, domain 1"/>
    <property type="match status" value="1"/>
</dbReference>